<comment type="similarity">
    <text evidence="1">Belongs to the LysR transcriptional regulatory family.</text>
</comment>
<dbReference type="InterPro" id="IPR005119">
    <property type="entry name" value="LysR_subst-bd"/>
</dbReference>
<dbReference type="Gene3D" id="3.40.190.10">
    <property type="entry name" value="Periplasmic binding protein-like II"/>
    <property type="match status" value="2"/>
</dbReference>
<proteinExistence type="inferred from homology"/>
<reference evidence="6 7" key="1">
    <citation type="journal article" date="2021" name="Sci. Rep.">
        <title>The distribution of antibiotic resistance genes in chicken gut microbiota commensals.</title>
        <authorList>
            <person name="Juricova H."/>
            <person name="Matiasovicova J."/>
            <person name="Kubasova T."/>
            <person name="Cejkova D."/>
            <person name="Rychlik I."/>
        </authorList>
    </citation>
    <scope>NUCLEOTIDE SEQUENCE [LARGE SCALE GENOMIC DNA]</scope>
    <source>
        <strain evidence="6 7">An794</strain>
    </source>
</reference>
<keyword evidence="2" id="KW-0805">Transcription regulation</keyword>
<evidence type="ECO:0000259" key="5">
    <source>
        <dbReference type="Pfam" id="PF03466"/>
    </source>
</evidence>
<dbReference type="PANTHER" id="PTHR30346">
    <property type="entry name" value="TRANSCRIPTIONAL DUAL REGULATOR HCAR-RELATED"/>
    <property type="match status" value="1"/>
</dbReference>
<evidence type="ECO:0000256" key="1">
    <source>
        <dbReference type="ARBA" id="ARBA00009437"/>
    </source>
</evidence>
<evidence type="ECO:0000256" key="4">
    <source>
        <dbReference type="ARBA" id="ARBA00023163"/>
    </source>
</evidence>
<dbReference type="PANTHER" id="PTHR30346:SF0">
    <property type="entry name" value="HCA OPERON TRANSCRIPTIONAL ACTIVATOR HCAR"/>
    <property type="match status" value="1"/>
</dbReference>
<dbReference type="Pfam" id="PF03466">
    <property type="entry name" value="LysR_substrate"/>
    <property type="match status" value="1"/>
</dbReference>
<evidence type="ECO:0000256" key="2">
    <source>
        <dbReference type="ARBA" id="ARBA00023015"/>
    </source>
</evidence>
<keyword evidence="4" id="KW-0804">Transcription</keyword>
<protein>
    <submittedName>
        <fullName evidence="6">Substrate-binding domain-containing protein</fullName>
    </submittedName>
</protein>
<name>A0ABS2F2N2_9ACTN</name>
<evidence type="ECO:0000313" key="6">
    <source>
        <dbReference type="EMBL" id="MBM6775140.1"/>
    </source>
</evidence>
<keyword evidence="7" id="KW-1185">Reference proteome</keyword>
<keyword evidence="3" id="KW-0238">DNA-binding</keyword>
<feature type="domain" description="LysR substrate-binding" evidence="5">
    <location>
        <begin position="72"/>
        <end position="224"/>
    </location>
</feature>
<dbReference type="EMBL" id="JACSNQ010000011">
    <property type="protein sequence ID" value="MBM6775140.1"/>
    <property type="molecule type" value="Genomic_DNA"/>
</dbReference>
<sequence length="242" mass="26266">MRPTPFCHAFARQARRVLSEWDSLERFALSGGAEGDPRASDFRMGFCCPFFPGVEKFSSLISIVSSKVLGREVRVDLLEDGESLDALRSGRVGGVISIGQIHADDVVCGSLGTVGCCLLMAPDHPLAAREFVTIEDVSGYPVLYSDHFEHFKSSVLDAYLARGLRSRFVAVNNDEELAAFMAAHGLSFMVAGNLVVPGGGLVTRPMAKEDEVAVPVCLSTLRDSGVMDYKAFRRGLSRLNLF</sequence>
<dbReference type="CDD" id="cd05466">
    <property type="entry name" value="PBP2_LTTR_substrate"/>
    <property type="match status" value="1"/>
</dbReference>
<organism evidence="6 7">
    <name type="scientific">Olsenella profusa</name>
    <dbReference type="NCBI Taxonomy" id="138595"/>
    <lineage>
        <taxon>Bacteria</taxon>
        <taxon>Bacillati</taxon>
        <taxon>Actinomycetota</taxon>
        <taxon>Coriobacteriia</taxon>
        <taxon>Coriobacteriales</taxon>
        <taxon>Atopobiaceae</taxon>
        <taxon>Olsenella</taxon>
    </lineage>
</organism>
<gene>
    <name evidence="6" type="ORF">H9X80_06245</name>
</gene>
<accession>A0ABS2F2N2</accession>
<dbReference type="Proteomes" id="UP000712527">
    <property type="component" value="Unassembled WGS sequence"/>
</dbReference>
<dbReference type="SUPFAM" id="SSF53850">
    <property type="entry name" value="Periplasmic binding protein-like II"/>
    <property type="match status" value="1"/>
</dbReference>
<evidence type="ECO:0000256" key="3">
    <source>
        <dbReference type="ARBA" id="ARBA00023125"/>
    </source>
</evidence>
<comment type="caution">
    <text evidence="6">The sequence shown here is derived from an EMBL/GenBank/DDBJ whole genome shotgun (WGS) entry which is preliminary data.</text>
</comment>
<evidence type="ECO:0000313" key="7">
    <source>
        <dbReference type="Proteomes" id="UP000712527"/>
    </source>
</evidence>